<proteinExistence type="predicted"/>
<dbReference type="InterPro" id="IPR003410">
    <property type="entry name" value="HYR_dom"/>
</dbReference>
<evidence type="ECO:0000313" key="3">
    <source>
        <dbReference type="EMBL" id="PRP66210.1"/>
    </source>
</evidence>
<dbReference type="Proteomes" id="UP000239532">
    <property type="component" value="Unassembled WGS sequence"/>
</dbReference>
<sequence>MILKPEYSAWNNATKYSEVAKPTTTANITCPSDIVVTADAGECGAIVNFPDATVTGVTSADQIILRFEGDPLALPVYEEEGMRLQGFDRDHIDAPWPIPCDNRQGALIHPYTGNTWTYNGGQPFTPNRVYVCSTNMVFKTGDCGTEFVPTQTGDVDFPDTPEWQNITSMTWEETGGTIDTSIDNFRFTPTSVKQTAGLESGCFFPVGTTPVTFTAIDENGVETSCSFNVTVLDQEAPQFTVRNISLSLENTSSVNIAPDDILVDPAFDNCGIKDISLSKGTFFCTDTGDNSVEITVTDINGNVTRGAAIVTITGNGSSGAIDDIPDGDYCDSFTFPAITGVALSGNEAFYSQVDGNGIKYSAGDIINFDAAVTYPVTYYIYDDAPSNNGCKNQVSFDVNILPTPMLDPVADVLVCETYVFPEIKGEKLSGNEAYYTESGGNGTKYNSGETIHIDKALTYPLTFYVYDVSSANCFSERNFDLDLTVCDVKVEVEASTTVICDNDMDVVTITAIPLAPVSDSNYVYEWRQDGNPNVIATTPQIEVLPSTSTTYRVTATDPSSRAAITSDTASITIVVNEAPIAPSNIDVAQCDDPENGIGIEFIDLNDYDDQVTMGIENLDITYHLNQNDADNSLNSISNTLEITTGENVIYARLTNPNTGCYSTTILTFELFEAPELIIDPTSVSLCEATTGEFLSTVIRTNLSIEDYDFIWTVETESGTELLADATAQLQVNEAGIYTVEAINKMTGCTAKATATVDTVLNPIQATASAELTAVLNNHVINVEVEAAMDQETTYQVMLGDGSWYDMNEFNGSYTYTFRGVETGNGIQTIQLRDSNGCWTQTLEVITLGIPQFVTPNNDGYNDTWNIKGLEVLDQDSKLYVFDRYGKLLADLTLDQQGWNGVFNGEPLPSTDYWYRLELEDGRTVSGHFSLKR</sequence>
<evidence type="ECO:0000259" key="2">
    <source>
        <dbReference type="PROSITE" id="PS50825"/>
    </source>
</evidence>
<dbReference type="PROSITE" id="PS50825">
    <property type="entry name" value="HYR"/>
    <property type="match status" value="1"/>
</dbReference>
<dbReference type="InterPro" id="IPR026341">
    <property type="entry name" value="T9SS_type_B"/>
</dbReference>
<reference evidence="3 4" key="1">
    <citation type="submission" date="2016-11" db="EMBL/GenBank/DDBJ databases">
        <title>Trade-off between light-utilization and light-protection in marine flavobacteria.</title>
        <authorList>
            <person name="Kumagai Y."/>
        </authorList>
    </citation>
    <scope>NUCLEOTIDE SEQUENCE [LARGE SCALE GENOMIC DNA]</scope>
    <source>
        <strain evidence="3 4">JCM 17109</strain>
    </source>
</reference>
<dbReference type="Pfam" id="PF02494">
    <property type="entry name" value="HYR"/>
    <property type="match status" value="1"/>
</dbReference>
<keyword evidence="4" id="KW-1185">Reference proteome</keyword>
<evidence type="ECO:0000313" key="4">
    <source>
        <dbReference type="Proteomes" id="UP000239532"/>
    </source>
</evidence>
<dbReference type="EMBL" id="MQUC01000003">
    <property type="protein sequence ID" value="PRP66210.1"/>
    <property type="molecule type" value="Genomic_DNA"/>
</dbReference>
<gene>
    <name evidence="3" type="ORF">BST86_03440</name>
</gene>
<dbReference type="Pfam" id="PF13585">
    <property type="entry name" value="CHU_C"/>
    <property type="match status" value="1"/>
</dbReference>
<evidence type="ECO:0000256" key="1">
    <source>
        <dbReference type="ARBA" id="ARBA00022737"/>
    </source>
</evidence>
<keyword evidence="1" id="KW-0677">Repeat</keyword>
<accession>A0A2S9WRU8</accession>
<feature type="domain" description="HYR" evidence="2">
    <location>
        <begin position="141"/>
        <end position="233"/>
    </location>
</feature>
<dbReference type="AlphaFoldDB" id="A0A2S9WRU8"/>
<organism evidence="3 4">
    <name type="scientific">Nonlabens agnitus</name>
    <dbReference type="NCBI Taxonomy" id="870484"/>
    <lineage>
        <taxon>Bacteria</taxon>
        <taxon>Pseudomonadati</taxon>
        <taxon>Bacteroidota</taxon>
        <taxon>Flavobacteriia</taxon>
        <taxon>Flavobacteriales</taxon>
        <taxon>Flavobacteriaceae</taxon>
        <taxon>Nonlabens</taxon>
    </lineage>
</organism>
<dbReference type="NCBIfam" id="TIGR04131">
    <property type="entry name" value="Bac_Flav_CTERM"/>
    <property type="match status" value="1"/>
</dbReference>
<name>A0A2S9WRU8_9FLAO</name>
<comment type="caution">
    <text evidence="3">The sequence shown here is derived from an EMBL/GenBank/DDBJ whole genome shotgun (WGS) entry which is preliminary data.</text>
</comment>
<protein>
    <recommendedName>
        <fullName evidence="2">HYR domain-containing protein</fullName>
    </recommendedName>
</protein>